<dbReference type="InterPro" id="IPR023578">
    <property type="entry name" value="Ras_GEF_dom_sf"/>
</dbReference>
<dbReference type="Gene3D" id="1.20.870.10">
    <property type="entry name" value="Son of sevenless (SoS) protein Chain: S domain 1"/>
    <property type="match status" value="1"/>
</dbReference>
<feature type="compositionally biased region" description="Basic and acidic residues" evidence="3">
    <location>
        <begin position="38"/>
        <end position="48"/>
    </location>
</feature>
<protein>
    <submittedName>
        <fullName evidence="6">Ras GEF</fullName>
    </submittedName>
</protein>
<feature type="compositionally biased region" description="Acidic residues" evidence="3">
    <location>
        <begin position="783"/>
        <end position="801"/>
    </location>
</feature>
<keyword evidence="7" id="KW-1185">Reference proteome</keyword>
<feature type="compositionally biased region" description="Basic and acidic residues" evidence="3">
    <location>
        <begin position="1126"/>
        <end position="1135"/>
    </location>
</feature>
<feature type="compositionally biased region" description="Polar residues" evidence="3">
    <location>
        <begin position="903"/>
        <end position="922"/>
    </location>
</feature>
<feature type="compositionally biased region" description="Polar residues" evidence="3">
    <location>
        <begin position="883"/>
        <end position="895"/>
    </location>
</feature>
<dbReference type="EMBL" id="KZ819672">
    <property type="protein sequence ID" value="PWN26309.1"/>
    <property type="molecule type" value="Genomic_DNA"/>
</dbReference>
<evidence type="ECO:0000313" key="6">
    <source>
        <dbReference type="EMBL" id="PWN26309.1"/>
    </source>
</evidence>
<feature type="domain" description="Ras-GEF" evidence="4">
    <location>
        <begin position="1312"/>
        <end position="1639"/>
    </location>
</feature>
<feature type="region of interest" description="Disordered" evidence="3">
    <location>
        <begin position="143"/>
        <end position="182"/>
    </location>
</feature>
<dbReference type="GO" id="GO:0007265">
    <property type="term" value="P:Ras protein signal transduction"/>
    <property type="evidence" value="ECO:0007669"/>
    <property type="project" value="TreeGrafter"/>
</dbReference>
<feature type="region of interest" description="Disordered" evidence="3">
    <location>
        <begin position="883"/>
        <end position="958"/>
    </location>
</feature>
<dbReference type="PROSITE" id="PS50212">
    <property type="entry name" value="RASGEF_NTER"/>
    <property type="match status" value="1"/>
</dbReference>
<evidence type="ECO:0000256" key="1">
    <source>
        <dbReference type="ARBA" id="ARBA00022658"/>
    </source>
</evidence>
<dbReference type="PROSITE" id="PS50009">
    <property type="entry name" value="RASGEF_CAT"/>
    <property type="match status" value="1"/>
</dbReference>
<evidence type="ECO:0000259" key="5">
    <source>
        <dbReference type="PROSITE" id="PS50212"/>
    </source>
</evidence>
<feature type="region of interest" description="Disordered" evidence="3">
    <location>
        <begin position="38"/>
        <end position="60"/>
    </location>
</feature>
<reference evidence="6 7" key="1">
    <citation type="journal article" date="2018" name="Mol. Biol. Evol.">
        <title>Broad Genomic Sampling Reveals a Smut Pathogenic Ancestry of the Fungal Clade Ustilaginomycotina.</title>
        <authorList>
            <person name="Kijpornyongpan T."/>
            <person name="Mondo S.J."/>
            <person name="Barry K."/>
            <person name="Sandor L."/>
            <person name="Lee J."/>
            <person name="Lipzen A."/>
            <person name="Pangilinan J."/>
            <person name="LaButti K."/>
            <person name="Hainaut M."/>
            <person name="Henrissat B."/>
            <person name="Grigoriev I.V."/>
            <person name="Spatafora J.W."/>
            <person name="Aime M.C."/>
        </authorList>
    </citation>
    <scope>NUCLEOTIDE SEQUENCE [LARGE SCALE GENOMIC DNA]</scope>
    <source>
        <strain evidence="6 7">MCA 5214</strain>
    </source>
</reference>
<feature type="compositionally biased region" description="Low complexity" evidence="3">
    <location>
        <begin position="88"/>
        <end position="105"/>
    </location>
</feature>
<feature type="region of interest" description="Disordered" evidence="3">
    <location>
        <begin position="390"/>
        <end position="445"/>
    </location>
</feature>
<dbReference type="Proteomes" id="UP000245884">
    <property type="component" value="Unassembled WGS sequence"/>
</dbReference>
<dbReference type="SMART" id="SM00229">
    <property type="entry name" value="RasGEFN"/>
    <property type="match status" value="1"/>
</dbReference>
<feature type="region of interest" description="Disordered" evidence="3">
    <location>
        <begin position="689"/>
        <end position="708"/>
    </location>
</feature>
<evidence type="ECO:0000256" key="3">
    <source>
        <dbReference type="SAM" id="MobiDB-lite"/>
    </source>
</evidence>
<evidence type="ECO:0000313" key="7">
    <source>
        <dbReference type="Proteomes" id="UP000245884"/>
    </source>
</evidence>
<gene>
    <name evidence="6" type="ORF">BDZ90DRAFT_233442</name>
</gene>
<feature type="region of interest" description="Disordered" evidence="3">
    <location>
        <begin position="202"/>
        <end position="309"/>
    </location>
</feature>
<dbReference type="InterPro" id="IPR008937">
    <property type="entry name" value="Ras-like_GEF"/>
</dbReference>
<dbReference type="Pfam" id="PF00618">
    <property type="entry name" value="RasGEF_N"/>
    <property type="match status" value="1"/>
</dbReference>
<feature type="compositionally biased region" description="Low complexity" evidence="3">
    <location>
        <begin position="218"/>
        <end position="235"/>
    </location>
</feature>
<dbReference type="OrthoDB" id="10254377at2759"/>
<dbReference type="InterPro" id="IPR001895">
    <property type="entry name" value="RASGEF_cat_dom"/>
</dbReference>
<dbReference type="Pfam" id="PF00617">
    <property type="entry name" value="RasGEF"/>
    <property type="match status" value="1"/>
</dbReference>
<dbReference type="InterPro" id="IPR036964">
    <property type="entry name" value="RASGEF_cat_dom_sf"/>
</dbReference>
<sequence>MSAPLEAFADIPDVETTNWNAVKLLASKHGIQLRSYAEERERLRSEADHDGDDSSSAALDLGVGTPFRITAQPIEGGRIKYQFKAREGSGMTPSSSTGSISSQTGAADSGGSSSRKGFAQLAGSKSIPALRNRPSNALLKLMGQSDAATQQQQEQPRRRRQREQKEQSNASSDLIGDALRNGSDSLQGGDVLSAILALDSHVRPRSKSESNTQRAFGRAVAVSPRTAAPTAATSPWQRSPIPRVPDVGEPLFEDLNAFTAGSPPSPKAPLLSPPQPALTRQLREMQSFESAASVQTARPGEEDAASLPPPIGAGIFDVFQASASQSVRVESGMTTSVSSNSVDSGLSIGDSSSLSSSAASATSAQAMSTSAAPGDDPRFILWAIQDEPQGSSGASLILCDRNGKQPGEMSDPASPVVDTKRRSSTATGPSSSARRRSVSQQSSLLVATPKASKPILLAATRARLVAELTSEIDNRLMSSFFYTFRAFMSTHDFLDLLMLRFQWALEDPKNPQDDACRRIVRVRTYVVIKAWLTTFFELDFLTDRALRNTLTTWLNALGEDERLPSRPADLSIVKSLKKTVRNLKAAYAEVGVGGLLKDEAGWRPSSDPDSADLPLRAKAGNSRSAALSSSSSGGGEHQQEAVLQSPASTLSSSSSAQHQGTPASPATWARRGAGGVGLADEDDFYPYDDANSIAGRQSPPHLPSGNSTISRAFVNTVGRISRFRKAMGSNMLRDSLSVHPHSTDGSDIAASGGDAIDLLYTRGGVESYMRFCGLDLEGWSSLAEEEEGETGAAAEGDDEPSEENRDTTPSLCASSAPSRSTPASSIDLARQRSGDGQSWEHGDGEGGSKASAALAEPMLGLGIHEYDGAPAEQGQLQQPIQLLNRPTPSSDQQQLEHAPSKATLRTVSSGGTEQGRDVSTASRRLGLQPAKFAGHIPTRKSSSSMHRRSVSSRAARASGPNIVQIDDIDFSSDDDDDGAVRRALRRLPGARDLRIAKHVDDLRQAAPAGRSSFDSMLSLGRVYNTEREHDRQSLAGLSMASNGGAVSTRPISAAPRGFAAAGPVDYFDADEALAGYELVKGFRVEDFGSDDEEPGDVEEALRRLEGFIDEDKKAERARRVEALWEQSRARTREKEEEAEEEGAADATRSSASAVLSSSSRDADDEDGQDDSGTGKAVPQDDVASVITTASDGGVAAPAGTPAATSDTSLASSFVKVGDSLQVPSIAQTPAPARRQERTRSVTDGSRRPKTAIPSSSMATSPRWAAALLTYQHARQGNNGPRPSMAPPTSIRPHPTHHGPPPPMHRCFLLNYKSEAIAQQLCLIEAELFSSIDWTELASDGWRRRTHKGEVLDWESFYQARVRARAQGSATTSTGAVEAIIARFNLTCNWVASEIVLTRNLDERVALISKLIRIAWKCYQHSNFATLVQICLGLQSPWVERLRKTWSRVGMWEQRILRDLKIFTSPSRDFRHLRAAMRGLVGEGDDDLSGGRAKATGGVAAAASKASLASSSSTSRSAGCVPFFGIFLSDLANNDALPTWLDPTSPNQAAAHPPPPPLSHLAEPRAFDGLPPLPQGAHLEPMVNAFKFRNLARTIKTVLALQTKSMAYDFGADAGVYVKCLKIRCLEGQQMTQISHIAEP</sequence>
<feature type="region of interest" description="Disordered" evidence="3">
    <location>
        <begin position="782"/>
        <end position="850"/>
    </location>
</feature>
<feature type="region of interest" description="Disordered" evidence="3">
    <location>
        <begin position="334"/>
        <end position="355"/>
    </location>
</feature>
<dbReference type="GeneID" id="37028456"/>
<feature type="region of interest" description="Disordered" evidence="3">
    <location>
        <begin position="598"/>
        <end position="673"/>
    </location>
</feature>
<feature type="compositionally biased region" description="Low complexity" evidence="3">
    <location>
        <begin position="813"/>
        <end position="825"/>
    </location>
</feature>
<evidence type="ECO:0000259" key="4">
    <source>
        <dbReference type="PROSITE" id="PS50009"/>
    </source>
</evidence>
<keyword evidence="1 2" id="KW-0344">Guanine-nucleotide releasing factor</keyword>
<feature type="compositionally biased region" description="Low complexity" evidence="3">
    <location>
        <begin position="619"/>
        <end position="631"/>
    </location>
</feature>
<dbReference type="SUPFAM" id="SSF48366">
    <property type="entry name" value="Ras GEF"/>
    <property type="match status" value="1"/>
</dbReference>
<feature type="compositionally biased region" description="Low complexity" evidence="3">
    <location>
        <begin position="336"/>
        <end position="355"/>
    </location>
</feature>
<dbReference type="SMART" id="SM00147">
    <property type="entry name" value="RasGEF"/>
    <property type="match status" value="1"/>
</dbReference>
<feature type="compositionally biased region" description="Pro residues" evidence="3">
    <location>
        <begin position="263"/>
        <end position="276"/>
    </location>
</feature>
<feature type="compositionally biased region" description="Low complexity" evidence="3">
    <location>
        <begin position="1144"/>
        <end position="1159"/>
    </location>
</feature>
<feature type="region of interest" description="Disordered" evidence="3">
    <location>
        <begin position="86"/>
        <end position="131"/>
    </location>
</feature>
<dbReference type="PANTHER" id="PTHR23113">
    <property type="entry name" value="GUANINE NUCLEOTIDE EXCHANGE FACTOR"/>
    <property type="match status" value="1"/>
</dbReference>
<feature type="compositionally biased region" description="Basic and acidic residues" evidence="3">
    <location>
        <begin position="1233"/>
        <end position="1246"/>
    </location>
</feature>
<organism evidence="6 7">
    <name type="scientific">Jaminaea rosea</name>
    <dbReference type="NCBI Taxonomy" id="1569628"/>
    <lineage>
        <taxon>Eukaryota</taxon>
        <taxon>Fungi</taxon>
        <taxon>Dikarya</taxon>
        <taxon>Basidiomycota</taxon>
        <taxon>Ustilaginomycotina</taxon>
        <taxon>Exobasidiomycetes</taxon>
        <taxon>Microstromatales</taxon>
        <taxon>Microstromatales incertae sedis</taxon>
        <taxon>Jaminaea</taxon>
    </lineage>
</organism>
<dbReference type="RefSeq" id="XP_025360921.1">
    <property type="nucleotide sequence ID" value="XM_025506633.1"/>
</dbReference>
<evidence type="ECO:0000256" key="2">
    <source>
        <dbReference type="PROSITE-ProRule" id="PRU00168"/>
    </source>
</evidence>
<feature type="compositionally biased region" description="Low complexity" evidence="3">
    <location>
        <begin position="643"/>
        <end position="657"/>
    </location>
</feature>
<feature type="domain" description="N-terminal Ras-GEF" evidence="5">
    <location>
        <begin position="452"/>
        <end position="581"/>
    </location>
</feature>
<feature type="region of interest" description="Disordered" evidence="3">
    <location>
        <begin position="1538"/>
        <end position="1558"/>
    </location>
</feature>
<dbReference type="STRING" id="1569628.A0A316UM36"/>
<dbReference type="GO" id="GO:0005886">
    <property type="term" value="C:plasma membrane"/>
    <property type="evidence" value="ECO:0007669"/>
    <property type="project" value="TreeGrafter"/>
</dbReference>
<feature type="compositionally biased region" description="Polar residues" evidence="3">
    <location>
        <begin position="287"/>
        <end position="296"/>
    </location>
</feature>
<accession>A0A316UM36</accession>
<feature type="region of interest" description="Disordered" evidence="3">
    <location>
        <begin position="1274"/>
        <end position="1301"/>
    </location>
</feature>
<dbReference type="PANTHER" id="PTHR23113:SF368">
    <property type="entry name" value="CELL DIVISION CONTROL PROTEIN 25"/>
    <property type="match status" value="1"/>
</dbReference>
<proteinExistence type="predicted"/>
<dbReference type="Gene3D" id="1.10.840.10">
    <property type="entry name" value="Ras guanine-nucleotide exchange factors catalytic domain"/>
    <property type="match status" value="1"/>
</dbReference>
<feature type="compositionally biased region" description="Basic and acidic residues" evidence="3">
    <location>
        <begin position="829"/>
        <end position="846"/>
    </location>
</feature>
<dbReference type="InterPro" id="IPR000651">
    <property type="entry name" value="Ras-like_Gua-exchang_fac_N"/>
</dbReference>
<feature type="region of interest" description="Disordered" evidence="3">
    <location>
        <begin position="1126"/>
        <end position="1182"/>
    </location>
</feature>
<feature type="region of interest" description="Disordered" evidence="3">
    <location>
        <begin position="1222"/>
        <end position="1259"/>
    </location>
</feature>
<dbReference type="GO" id="GO:0005085">
    <property type="term" value="F:guanyl-nucleotide exchange factor activity"/>
    <property type="evidence" value="ECO:0007669"/>
    <property type="project" value="UniProtKB-KW"/>
</dbReference>
<name>A0A316UM36_9BASI</name>
<dbReference type="CDD" id="cd06224">
    <property type="entry name" value="REM"/>
    <property type="match status" value="1"/>
</dbReference>